<dbReference type="InterPro" id="IPR001736">
    <property type="entry name" value="PLipase_D/transphosphatidylase"/>
</dbReference>
<keyword evidence="4" id="KW-0067">ATP-binding</keyword>
<dbReference type="PROSITE" id="PS51192">
    <property type="entry name" value="HELICASE_ATP_BIND_1"/>
    <property type="match status" value="1"/>
</dbReference>
<evidence type="ECO:0000259" key="3">
    <source>
        <dbReference type="PROSITE" id="PS51194"/>
    </source>
</evidence>
<evidence type="ECO:0000313" key="5">
    <source>
        <dbReference type="Proteomes" id="UP000003178"/>
    </source>
</evidence>
<feature type="domain" description="PLD phosphodiesterase" evidence="1">
    <location>
        <begin position="230"/>
        <end position="261"/>
    </location>
</feature>
<dbReference type="Gene3D" id="3.40.50.300">
    <property type="entry name" value="P-loop containing nucleotide triphosphate hydrolases"/>
    <property type="match status" value="2"/>
</dbReference>
<keyword evidence="4" id="KW-0378">Hydrolase</keyword>
<sequence>MLKNGIYEQIINENINQELIDKNDEKHIEKETVDYAESSKVFAKYVSEIVEKGLDIVKEEEEKATKGKKDEKEKNARLKQISLINKIVDLIKEETNDEDYKKMSVTDEGEQLLALYDKKNTVLSLDGNKKVTRPETSIAQSSLFTGAVHEPQMFTELKKEIASSDRIDMLVSFIRWSGLRLIIEDLKEFIARGGELRIITTSYMGATDIKAIEELRELNNTRIKISYDTKRTRLHAKTYVFYRNTGFTTAYVGSSNISNAALSSGLEWNVKVTQKDLPETIAKIEATFESYWNSNEFEYYKEDQKEKLARALKAEKYYESNNEEMYTIDIAPYSYQQEILDKLDAERKVRGHYKNLVVAATGTGKTVISALDYKRFRKENPDKPCRLLFVAHREEILKQSMYTFRAVLKDANFGDMFVGNYKPDSLDNLFISIQTFNSQKFIEKTDKDFYDYIIVDEFHHAAAPTYQSLLTYYEPNILLGLTATPERMDGKSILKYFDNRIAAEIRLPEAIDRKLLCPFQYFGVTDNVDLDDLKWSAGGYDKNELSNVYALDRKIAEKRADLVVNSIFRYVADIDDVKGIGFCVSVEHAEFMSEFLNERGIPSMYLTGKSPDEERKTAKDRLVKGEVRFIFVVDIYNEGVDIPEINTVLFLRPTESLTVFLQQLGRGLRLSEGKDCLTVLDFIGQANKRYNFEDKFAALLSNTNKSVESEIKRGFVGVPKGCYIQLEKKAKEHIMSNIKASYGNRAALVNKVATFEEDTGLELNLANFLEYYHLDPKIIYKYKDLSFSRLCVAAGVTDDFEDSIEKEMSAALYTFTSLDSRRWIEFLIVFLKNIENVEINHMSELEKRMLQMFYVTVWGEVAEDWNDEKVLENINKLVKSDYMRKELIELLEYNYSKIDFIDEEVDLGFDCPIDLHCTYTQRQLLMGFDYLSFSSVRQGVLWIESKKTDIFFITLNKSDKDYSPTTMYEDYSINDELFHWQSQSTTSEDSKTGKRYRNHVKEGSRVVLFVREFKNDKYGKTMPYTFLGPAEYVSHTGSKPMNIIWKLDKRIPAKYLKKTNKLVG</sequence>
<accession>B6FX54</accession>
<dbReference type="Pfam" id="PF00271">
    <property type="entry name" value="Helicase_C"/>
    <property type="match status" value="1"/>
</dbReference>
<proteinExistence type="predicted"/>
<organism evidence="4 5">
    <name type="scientific">Peptacetobacter hiranonis (strain DSM 13275 / JCM 10541 / KCTC 15199 / TO-931)</name>
    <name type="common">Clostridium hiranonis</name>
    <dbReference type="NCBI Taxonomy" id="500633"/>
    <lineage>
        <taxon>Bacteria</taxon>
        <taxon>Bacillati</taxon>
        <taxon>Bacillota</taxon>
        <taxon>Clostridia</taxon>
        <taxon>Peptostreptococcales</taxon>
        <taxon>Peptostreptococcaceae</taxon>
        <taxon>Peptacetobacter</taxon>
    </lineage>
</organism>
<dbReference type="InterPro" id="IPR052511">
    <property type="entry name" value="ATP-dep_Helicase"/>
</dbReference>
<keyword evidence="4" id="KW-0547">Nucleotide-binding</keyword>
<reference evidence="4 5" key="2">
    <citation type="submission" date="2008-10" db="EMBL/GenBank/DDBJ databases">
        <title>Draft genome sequence of Clostridium hiranonis (DSM 13275).</title>
        <authorList>
            <person name="Sudarsanam P."/>
            <person name="Ley R."/>
            <person name="Guruge J."/>
            <person name="Turnbaugh P.J."/>
            <person name="Mahowald M."/>
            <person name="Liep D."/>
            <person name="Gordon J."/>
        </authorList>
    </citation>
    <scope>NUCLEOTIDE SEQUENCE [LARGE SCALE GENOMIC DNA]</scope>
    <source>
        <strain evidence="4 5">DSM 13275</strain>
    </source>
</reference>
<gene>
    <name evidence="4" type="ORF">CLOHIR_00453</name>
</gene>
<evidence type="ECO:0000313" key="4">
    <source>
        <dbReference type="EMBL" id="EEA85911.1"/>
    </source>
</evidence>
<dbReference type="OrthoDB" id="9802848at2"/>
<dbReference type="PROSITE" id="PS50035">
    <property type="entry name" value="PLD"/>
    <property type="match status" value="1"/>
</dbReference>
<dbReference type="PANTHER" id="PTHR47962">
    <property type="entry name" value="ATP-DEPENDENT HELICASE LHR-RELATED-RELATED"/>
    <property type="match status" value="1"/>
</dbReference>
<evidence type="ECO:0000259" key="2">
    <source>
        <dbReference type="PROSITE" id="PS51192"/>
    </source>
</evidence>
<dbReference type="Proteomes" id="UP000003178">
    <property type="component" value="Unassembled WGS sequence"/>
</dbReference>
<dbReference type="Pfam" id="PF04851">
    <property type="entry name" value="ResIII"/>
    <property type="match status" value="1"/>
</dbReference>
<dbReference type="SUPFAM" id="SSF56024">
    <property type="entry name" value="Phospholipase D/nuclease"/>
    <property type="match status" value="1"/>
</dbReference>
<dbReference type="Pfam" id="PF13091">
    <property type="entry name" value="PLDc_2"/>
    <property type="match status" value="1"/>
</dbReference>
<feature type="domain" description="Helicase C-terminal" evidence="3">
    <location>
        <begin position="566"/>
        <end position="711"/>
    </location>
</feature>
<dbReference type="PROSITE" id="PS51194">
    <property type="entry name" value="HELICASE_CTER"/>
    <property type="match status" value="1"/>
</dbReference>
<dbReference type="eggNOG" id="COG3886">
    <property type="taxonomic scope" value="Bacteria"/>
</dbReference>
<dbReference type="GO" id="GO:0016887">
    <property type="term" value="F:ATP hydrolysis activity"/>
    <property type="evidence" value="ECO:0007669"/>
    <property type="project" value="TreeGrafter"/>
</dbReference>
<dbReference type="GO" id="GO:0004386">
    <property type="term" value="F:helicase activity"/>
    <property type="evidence" value="ECO:0007669"/>
    <property type="project" value="UniProtKB-KW"/>
</dbReference>
<dbReference type="InterPro" id="IPR001650">
    <property type="entry name" value="Helicase_C-like"/>
</dbReference>
<dbReference type="SUPFAM" id="SSF52540">
    <property type="entry name" value="P-loop containing nucleoside triphosphate hydrolases"/>
    <property type="match status" value="1"/>
</dbReference>
<dbReference type="GO" id="GO:0006793">
    <property type="term" value="P:phosphorus metabolic process"/>
    <property type="evidence" value="ECO:0007669"/>
    <property type="project" value="UniProtKB-ARBA"/>
</dbReference>
<dbReference type="Gene3D" id="3.30.870.10">
    <property type="entry name" value="Endonuclease Chain A"/>
    <property type="match status" value="1"/>
</dbReference>
<dbReference type="InterPro" id="IPR014001">
    <property type="entry name" value="Helicase_ATP-bd"/>
</dbReference>
<dbReference type="CDD" id="cd18799">
    <property type="entry name" value="SF2_C_EcoAI-like"/>
    <property type="match status" value="1"/>
</dbReference>
<name>B6FX54_PEPHT</name>
<keyword evidence="5" id="KW-1185">Reference proteome</keyword>
<reference evidence="4 5" key="1">
    <citation type="submission" date="2008-09" db="EMBL/GenBank/DDBJ databases">
        <authorList>
            <person name="Fulton L."/>
            <person name="Clifton S."/>
            <person name="Fulton B."/>
            <person name="Xu J."/>
            <person name="Minx P."/>
            <person name="Pepin K.H."/>
            <person name="Johnson M."/>
            <person name="Thiruvilangam P."/>
            <person name="Bhonagiri V."/>
            <person name="Nash W.E."/>
            <person name="Mardis E.R."/>
            <person name="Wilson R.K."/>
        </authorList>
    </citation>
    <scope>NUCLEOTIDE SEQUENCE [LARGE SCALE GENOMIC DNA]</scope>
    <source>
        <strain evidence="4 5">DSM 13275</strain>
    </source>
</reference>
<dbReference type="CDD" id="cd18032">
    <property type="entry name" value="DEXHc_RE_I_III_res"/>
    <property type="match status" value="1"/>
</dbReference>
<keyword evidence="4" id="KW-0347">Helicase</keyword>
<dbReference type="Pfam" id="PF11907">
    <property type="entry name" value="DUF3427"/>
    <property type="match status" value="1"/>
</dbReference>
<dbReference type="InterPro" id="IPR006935">
    <property type="entry name" value="Helicase/UvrB_N"/>
</dbReference>
<dbReference type="STRING" id="500633.CLOHIR_00453"/>
<dbReference type="EMBL" id="ABWP01000014">
    <property type="protein sequence ID" value="EEA85911.1"/>
    <property type="molecule type" value="Genomic_DNA"/>
</dbReference>
<dbReference type="SMART" id="SM00487">
    <property type="entry name" value="DEXDc"/>
    <property type="match status" value="1"/>
</dbReference>
<dbReference type="PANTHER" id="PTHR47962:SF7">
    <property type="entry name" value="MITOCHONDRIAL ATP-DEPENDENT HELICASE IRC3-RELATED"/>
    <property type="match status" value="1"/>
</dbReference>
<dbReference type="InterPro" id="IPR021835">
    <property type="entry name" value="DUF3427"/>
</dbReference>
<dbReference type="RefSeq" id="WP_006439375.1">
    <property type="nucleotide sequence ID" value="NZ_DS995355.1"/>
</dbReference>
<dbReference type="GO" id="GO:0005524">
    <property type="term" value="F:ATP binding"/>
    <property type="evidence" value="ECO:0007669"/>
    <property type="project" value="InterPro"/>
</dbReference>
<feature type="domain" description="Helicase ATP-binding" evidence="2">
    <location>
        <begin position="346"/>
        <end position="503"/>
    </location>
</feature>
<dbReference type="HOGENOM" id="CLU_005588_1_1_9"/>
<comment type="caution">
    <text evidence="4">The sequence shown here is derived from an EMBL/GenBank/DDBJ whole genome shotgun (WGS) entry which is preliminary data.</text>
</comment>
<dbReference type="SMART" id="SM00490">
    <property type="entry name" value="HELICc"/>
    <property type="match status" value="1"/>
</dbReference>
<protein>
    <submittedName>
        <fullName evidence="4">Helicase C-terminal domain protein</fullName>
    </submittedName>
</protein>
<dbReference type="eggNOG" id="COG1061">
    <property type="taxonomic scope" value="Bacteria"/>
</dbReference>
<dbReference type="GO" id="GO:0003677">
    <property type="term" value="F:DNA binding"/>
    <property type="evidence" value="ECO:0007669"/>
    <property type="project" value="InterPro"/>
</dbReference>
<dbReference type="CDD" id="cd09203">
    <property type="entry name" value="PLDc_N_DEXD_b1"/>
    <property type="match status" value="1"/>
</dbReference>
<evidence type="ECO:0000259" key="1">
    <source>
        <dbReference type="PROSITE" id="PS50035"/>
    </source>
</evidence>
<dbReference type="InterPro" id="IPR027417">
    <property type="entry name" value="P-loop_NTPase"/>
</dbReference>
<dbReference type="InterPro" id="IPR025202">
    <property type="entry name" value="PLD-like_dom"/>
</dbReference>
<dbReference type="AlphaFoldDB" id="B6FX54"/>